<dbReference type="Gene3D" id="1.10.340.70">
    <property type="match status" value="1"/>
</dbReference>
<dbReference type="RefSeq" id="XP_015949088.1">
    <property type="nucleotide sequence ID" value="XM_016093602.1"/>
</dbReference>
<reference evidence="3" key="2">
    <citation type="submission" date="2025-08" db="UniProtKB">
        <authorList>
            <consortium name="RefSeq"/>
        </authorList>
    </citation>
    <scope>IDENTIFICATION</scope>
    <source>
        <tissue evidence="3">Whole plant</tissue>
    </source>
</reference>
<dbReference type="Pfam" id="PF17921">
    <property type="entry name" value="Integrase_H2C2"/>
    <property type="match status" value="1"/>
</dbReference>
<dbReference type="Gene3D" id="3.30.420.10">
    <property type="entry name" value="Ribonuclease H-like superfamily/Ribonuclease H"/>
    <property type="match status" value="1"/>
</dbReference>
<evidence type="ECO:0000259" key="1">
    <source>
        <dbReference type="PROSITE" id="PS50994"/>
    </source>
</evidence>
<dbReference type="PANTHER" id="PTHR48475:SF2">
    <property type="entry name" value="RIBONUCLEASE H"/>
    <property type="match status" value="1"/>
</dbReference>
<accession>A0A6P4CCE8</accession>
<name>A0A6P4CCE8_ARADU</name>
<organism evidence="2 3">
    <name type="scientific">Arachis duranensis</name>
    <name type="common">Wild peanut</name>
    <dbReference type="NCBI Taxonomy" id="130453"/>
    <lineage>
        <taxon>Eukaryota</taxon>
        <taxon>Viridiplantae</taxon>
        <taxon>Streptophyta</taxon>
        <taxon>Embryophyta</taxon>
        <taxon>Tracheophyta</taxon>
        <taxon>Spermatophyta</taxon>
        <taxon>Magnoliopsida</taxon>
        <taxon>eudicotyledons</taxon>
        <taxon>Gunneridae</taxon>
        <taxon>Pentapetalae</taxon>
        <taxon>rosids</taxon>
        <taxon>fabids</taxon>
        <taxon>Fabales</taxon>
        <taxon>Fabaceae</taxon>
        <taxon>Papilionoideae</taxon>
        <taxon>50 kb inversion clade</taxon>
        <taxon>dalbergioids sensu lato</taxon>
        <taxon>Dalbergieae</taxon>
        <taxon>Pterocarpus clade</taxon>
        <taxon>Arachis</taxon>
    </lineage>
</organism>
<dbReference type="KEGG" id="adu:107474020"/>
<dbReference type="InterPro" id="IPR012337">
    <property type="entry name" value="RNaseH-like_sf"/>
</dbReference>
<dbReference type="GO" id="GO:0003676">
    <property type="term" value="F:nucleic acid binding"/>
    <property type="evidence" value="ECO:0007669"/>
    <property type="project" value="InterPro"/>
</dbReference>
<feature type="domain" description="Integrase catalytic" evidence="1">
    <location>
        <begin position="92"/>
        <end position="152"/>
    </location>
</feature>
<dbReference type="InterPro" id="IPR041588">
    <property type="entry name" value="Integrase_H2C2"/>
</dbReference>
<dbReference type="AlphaFoldDB" id="A0A6P4CCE8"/>
<dbReference type="PROSITE" id="PS50994">
    <property type="entry name" value="INTEGRASE"/>
    <property type="match status" value="1"/>
</dbReference>
<dbReference type="Proteomes" id="UP000515211">
    <property type="component" value="Chromosome 2"/>
</dbReference>
<dbReference type="GeneID" id="107474020"/>
<proteinExistence type="predicted"/>
<sequence length="175" mass="19525">MAETHEGVCENHIGGRALAAKILRTGYYWPTIKRDCISKVKACDNCQKHATLSETPAEELHTIEVSWPFDRWGLDILGLFPKAPGQIRSVEHPQTNGQVESANRIILQGLKKKLSEAKGEWADLIPEILWSYNTSIQSAIGETPFKLVYGAKALIPIEISVPTLRTDLYDQSNNL</sequence>
<dbReference type="PANTHER" id="PTHR48475">
    <property type="entry name" value="RIBONUCLEASE H"/>
    <property type="match status" value="1"/>
</dbReference>
<dbReference type="GO" id="GO:0015074">
    <property type="term" value="P:DNA integration"/>
    <property type="evidence" value="ECO:0007669"/>
    <property type="project" value="InterPro"/>
</dbReference>
<dbReference type="InterPro" id="IPR001584">
    <property type="entry name" value="Integrase_cat-core"/>
</dbReference>
<evidence type="ECO:0000313" key="2">
    <source>
        <dbReference type="Proteomes" id="UP000515211"/>
    </source>
</evidence>
<gene>
    <name evidence="3" type="primary">LOC107474020</name>
</gene>
<keyword evidence="2" id="KW-1185">Reference proteome</keyword>
<dbReference type="InterPro" id="IPR036397">
    <property type="entry name" value="RNaseH_sf"/>
</dbReference>
<evidence type="ECO:0000313" key="3">
    <source>
        <dbReference type="RefSeq" id="XP_015949088.1"/>
    </source>
</evidence>
<dbReference type="SUPFAM" id="SSF53098">
    <property type="entry name" value="Ribonuclease H-like"/>
    <property type="match status" value="1"/>
</dbReference>
<protein>
    <submittedName>
        <fullName evidence="3">Uncharacterized protein LOC107474020</fullName>
    </submittedName>
</protein>
<reference evidence="2" key="1">
    <citation type="journal article" date="2016" name="Nat. Genet.">
        <title>The genome sequences of Arachis duranensis and Arachis ipaensis, the diploid ancestors of cultivated peanut.</title>
        <authorList>
            <person name="Bertioli D.J."/>
            <person name="Cannon S.B."/>
            <person name="Froenicke L."/>
            <person name="Huang G."/>
            <person name="Farmer A.D."/>
            <person name="Cannon E.K."/>
            <person name="Liu X."/>
            <person name="Gao D."/>
            <person name="Clevenger J."/>
            <person name="Dash S."/>
            <person name="Ren L."/>
            <person name="Moretzsohn M.C."/>
            <person name="Shirasawa K."/>
            <person name="Huang W."/>
            <person name="Vidigal B."/>
            <person name="Abernathy B."/>
            <person name="Chu Y."/>
            <person name="Niederhuth C.E."/>
            <person name="Umale P."/>
            <person name="Araujo A.C."/>
            <person name="Kozik A."/>
            <person name="Kim K.D."/>
            <person name="Burow M.D."/>
            <person name="Varshney R.K."/>
            <person name="Wang X."/>
            <person name="Zhang X."/>
            <person name="Barkley N."/>
            <person name="Guimaraes P.M."/>
            <person name="Isobe S."/>
            <person name="Guo B."/>
            <person name="Liao B."/>
            <person name="Stalker H.T."/>
            <person name="Schmitz R.J."/>
            <person name="Scheffler B.E."/>
            <person name="Leal-Bertioli S.C."/>
            <person name="Xun X."/>
            <person name="Jackson S.A."/>
            <person name="Michelmore R."/>
            <person name="Ozias-Akins P."/>
        </authorList>
    </citation>
    <scope>NUCLEOTIDE SEQUENCE [LARGE SCALE GENOMIC DNA]</scope>
    <source>
        <strain evidence="2">cv. V14167</strain>
    </source>
</reference>